<feature type="transmembrane region" description="Helical" evidence="10">
    <location>
        <begin position="119"/>
        <end position="137"/>
    </location>
</feature>
<feature type="transmembrane region" description="Helical" evidence="10">
    <location>
        <begin position="605"/>
        <end position="628"/>
    </location>
</feature>
<evidence type="ECO:0000256" key="5">
    <source>
        <dbReference type="ARBA" id="ARBA00022856"/>
    </source>
</evidence>
<comment type="subcellular location">
    <subcellularLocation>
        <location evidence="1">Membrane</location>
        <topology evidence="1">Multi-pass membrane protein</topology>
    </subcellularLocation>
</comment>
<evidence type="ECO:0000256" key="9">
    <source>
        <dbReference type="SAM" id="MobiDB-lite"/>
    </source>
</evidence>
<evidence type="ECO:0000256" key="7">
    <source>
        <dbReference type="ARBA" id="ARBA00022989"/>
    </source>
</evidence>
<dbReference type="InterPro" id="IPR004648">
    <property type="entry name" value="Oligpept_transpt"/>
</dbReference>
<feature type="transmembrane region" description="Helical" evidence="10">
    <location>
        <begin position="202"/>
        <end position="222"/>
    </location>
</feature>
<reference evidence="11" key="1">
    <citation type="submission" date="2014-03" db="EMBL/GenBank/DDBJ databases">
        <authorList>
            <person name="Casaregola S."/>
        </authorList>
    </citation>
    <scope>NUCLEOTIDE SEQUENCE [LARGE SCALE GENOMIC DNA]</scope>
    <source>
        <strain evidence="11">CLIB 918</strain>
    </source>
</reference>
<evidence type="ECO:0000313" key="12">
    <source>
        <dbReference type="Proteomes" id="UP000242525"/>
    </source>
</evidence>
<evidence type="ECO:0000256" key="8">
    <source>
        <dbReference type="ARBA" id="ARBA00023136"/>
    </source>
</evidence>
<feature type="transmembrane region" description="Helical" evidence="10">
    <location>
        <begin position="234"/>
        <end position="252"/>
    </location>
</feature>
<dbReference type="EMBL" id="CCBN010000003">
    <property type="protein sequence ID" value="CDO52627.1"/>
    <property type="molecule type" value="Genomic_DNA"/>
</dbReference>
<dbReference type="AlphaFoldDB" id="A0A0J9X690"/>
<feature type="transmembrane region" description="Helical" evidence="10">
    <location>
        <begin position="300"/>
        <end position="330"/>
    </location>
</feature>
<comment type="caution">
    <text evidence="11">The sequence shown here is derived from an EMBL/GenBank/DDBJ whole genome shotgun (WGS) entry which is preliminary data.</text>
</comment>
<keyword evidence="5" id="KW-0571">Peptide transport</keyword>
<feature type="transmembrane region" description="Helical" evidence="10">
    <location>
        <begin position="681"/>
        <end position="699"/>
    </location>
</feature>
<protein>
    <submittedName>
        <fullName evidence="11">Similar to Saccharomyces cerevisiae YJL212C OPT1 Proton-coupled oligopeptide transporter of the plasma membrane</fullName>
    </submittedName>
</protein>
<feature type="transmembrane region" description="Helical" evidence="10">
    <location>
        <begin position="527"/>
        <end position="547"/>
    </location>
</feature>
<feature type="transmembrane region" description="Helical" evidence="10">
    <location>
        <begin position="727"/>
        <end position="744"/>
    </location>
</feature>
<feature type="transmembrane region" description="Helical" evidence="10">
    <location>
        <begin position="756"/>
        <end position="781"/>
    </location>
</feature>
<dbReference type="OrthoDB" id="9986677at2759"/>
<dbReference type="NCBIfam" id="TIGR00727">
    <property type="entry name" value="ISP4_OPT"/>
    <property type="match status" value="1"/>
</dbReference>
<feature type="transmembrane region" description="Helical" evidence="10">
    <location>
        <begin position="449"/>
        <end position="468"/>
    </location>
</feature>
<comment type="similarity">
    <text evidence="2">Belongs to the oligopeptide OPT transporter family.</text>
</comment>
<feature type="transmembrane region" description="Helical" evidence="10">
    <location>
        <begin position="559"/>
        <end position="585"/>
    </location>
</feature>
<evidence type="ECO:0000256" key="4">
    <source>
        <dbReference type="ARBA" id="ARBA00022692"/>
    </source>
</evidence>
<organism evidence="11 12">
    <name type="scientific">Geotrichum candidum</name>
    <name type="common">Oospora lactis</name>
    <name type="synonym">Dipodascus geotrichum</name>
    <dbReference type="NCBI Taxonomy" id="1173061"/>
    <lineage>
        <taxon>Eukaryota</taxon>
        <taxon>Fungi</taxon>
        <taxon>Dikarya</taxon>
        <taxon>Ascomycota</taxon>
        <taxon>Saccharomycotina</taxon>
        <taxon>Dipodascomycetes</taxon>
        <taxon>Dipodascales</taxon>
        <taxon>Dipodascaceae</taxon>
        <taxon>Geotrichum</taxon>
    </lineage>
</organism>
<dbReference type="Pfam" id="PF03169">
    <property type="entry name" value="OPT"/>
    <property type="match status" value="1"/>
</dbReference>
<evidence type="ECO:0000256" key="2">
    <source>
        <dbReference type="ARBA" id="ARBA00008807"/>
    </source>
</evidence>
<feature type="transmembrane region" description="Helical" evidence="10">
    <location>
        <begin position="371"/>
        <end position="394"/>
    </location>
</feature>
<keyword evidence="12" id="KW-1185">Reference proteome</keyword>
<sequence length="819" mass="92474">MGGKLKSISNIDTDSSSVSLLGDGSSIIQDYGSNATANYRFQQDGKTPQSLPSSTIEVDDDSKKNDQINIRTLSVSSSLDDDVVFDKDGIPLENSIYPEVRSAVPIKDDPSIRVNHWRTWFLTTVFVGAFAAVNQFFSLRYPSMSIGFIVAQLISYPVGSAFTALPDYQPLRKRGVSESEHHLSWRSWFDLNPGPYSVKEHAVLTICVSLTASSAYAMSMLIAQTKFYFQEYSIVYEILLVITSQMLGYGAAGLTRRWVVYPGAMIWPETLVSSTLFNTIHGDKNENNTSSWTISRYKFFTIVLAASFAWYWVPGFLFTGLSYFTIICWIRPNSKVLNGLFGYKSGLGILPITFDWTQVSQVGSSPLATPFWVTANIFASVVIFFWILVPILYYNNVWYSKYLPLLSSSTFDNTGQAYNASRVLSGTLVFNQTAYEEYSPLLIPFSYTMSYALNFAAVTAVFVHCALYHGKDIMAKLRDASHGGEDIHKRLMRNYKEVPDWWYFLLFLIVFAFSIVVVTFYDTQLPVWGLFMSVAISLINFLPQGLLEAITNQHVGLNIVTELIGGYLFPGKPIANLMVKLYGFVPMRQGLDFSRDLKLAQYMKVPPVLLFWMQIYCTVFAALVNVCVQRWMRLNIEGICDINQPDGFSCAGGRTIYNASIIWGAVGPRKMFSAGKMYHPILYFFLIGMLVPFITYALYKRHPQKWYGKLNAPVFFTGSGNIPPATGVNYASFAIVGFVFNYLIKKKWRSWWTQYNYVLSAGLDSGVAIATVLIFLCVTYPGGKLEWWGNTVWKNTRDYKYLGYYTLAEGETFGPKTWS</sequence>
<proteinExistence type="inferred from homology"/>
<feature type="region of interest" description="Disordered" evidence="9">
    <location>
        <begin position="42"/>
        <end position="61"/>
    </location>
</feature>
<name>A0A0J9X690_GEOCN</name>
<evidence type="ECO:0000256" key="3">
    <source>
        <dbReference type="ARBA" id="ARBA00022448"/>
    </source>
</evidence>
<evidence type="ECO:0000256" key="6">
    <source>
        <dbReference type="ARBA" id="ARBA00022927"/>
    </source>
</evidence>
<keyword evidence="7 10" id="KW-1133">Transmembrane helix</keyword>
<feature type="compositionally biased region" description="Polar residues" evidence="9">
    <location>
        <begin position="42"/>
        <end position="56"/>
    </location>
</feature>
<keyword evidence="6" id="KW-0653">Protein transport</keyword>
<evidence type="ECO:0000256" key="10">
    <source>
        <dbReference type="SAM" id="Phobius"/>
    </source>
</evidence>
<evidence type="ECO:0000256" key="1">
    <source>
        <dbReference type="ARBA" id="ARBA00004141"/>
    </source>
</evidence>
<keyword evidence="8 10" id="KW-0472">Membrane</keyword>
<accession>A0A0J9X690</accession>
<dbReference type="GO" id="GO:0015031">
    <property type="term" value="P:protein transport"/>
    <property type="evidence" value="ECO:0007669"/>
    <property type="project" value="UniProtKB-KW"/>
</dbReference>
<keyword evidence="4 10" id="KW-0812">Transmembrane</keyword>
<dbReference type="Proteomes" id="UP000242525">
    <property type="component" value="Unassembled WGS sequence"/>
</dbReference>
<dbReference type="NCBIfam" id="TIGR00728">
    <property type="entry name" value="OPT_sfam"/>
    <property type="match status" value="1"/>
</dbReference>
<dbReference type="GO" id="GO:0016020">
    <property type="term" value="C:membrane"/>
    <property type="evidence" value="ECO:0007669"/>
    <property type="project" value="UniProtKB-SubCell"/>
</dbReference>
<dbReference type="InterPro" id="IPR004813">
    <property type="entry name" value="OPT"/>
</dbReference>
<dbReference type="PANTHER" id="PTHR22601">
    <property type="entry name" value="ISP4 LIKE PROTEIN"/>
    <property type="match status" value="1"/>
</dbReference>
<feature type="transmembrane region" description="Helical" evidence="10">
    <location>
        <begin position="501"/>
        <end position="521"/>
    </location>
</feature>
<keyword evidence="3" id="KW-0813">Transport</keyword>
<evidence type="ECO:0000313" key="11">
    <source>
        <dbReference type="EMBL" id="CDO52627.1"/>
    </source>
</evidence>
<feature type="transmembrane region" description="Helical" evidence="10">
    <location>
        <begin position="143"/>
        <end position="165"/>
    </location>
</feature>
<gene>
    <name evidence="11" type="ORF">BN980_GECA03s04960g</name>
</gene>
<dbReference type="GO" id="GO:0035673">
    <property type="term" value="F:oligopeptide transmembrane transporter activity"/>
    <property type="evidence" value="ECO:0007669"/>
    <property type="project" value="InterPro"/>
</dbReference>